<comment type="caution">
    <text evidence="1">The sequence shown here is derived from an EMBL/GenBank/DDBJ whole genome shotgun (WGS) entry which is preliminary data.</text>
</comment>
<evidence type="ECO:0000313" key="1">
    <source>
        <dbReference type="EMBL" id="DAD43779.1"/>
    </source>
</evidence>
<keyword evidence="2" id="KW-1185">Reference proteome</keyword>
<protein>
    <submittedName>
        <fullName evidence="1">Uncharacterized protein</fullName>
    </submittedName>
</protein>
<dbReference type="EMBL" id="DUZY01000006">
    <property type="protein sequence ID" value="DAD43779.1"/>
    <property type="molecule type" value="Genomic_DNA"/>
</dbReference>
<organism evidence="1 2">
    <name type="scientific">Nelumbo nucifera</name>
    <name type="common">Sacred lotus</name>
    <dbReference type="NCBI Taxonomy" id="4432"/>
    <lineage>
        <taxon>Eukaryota</taxon>
        <taxon>Viridiplantae</taxon>
        <taxon>Streptophyta</taxon>
        <taxon>Embryophyta</taxon>
        <taxon>Tracheophyta</taxon>
        <taxon>Spermatophyta</taxon>
        <taxon>Magnoliopsida</taxon>
        <taxon>Proteales</taxon>
        <taxon>Nelumbonaceae</taxon>
        <taxon>Nelumbo</taxon>
    </lineage>
</organism>
<reference evidence="1 2" key="1">
    <citation type="journal article" date="2020" name="Mol. Biol. Evol.">
        <title>Distinct Expression and Methylation Patterns for Genes with Different Fates following a Single Whole-Genome Duplication in Flowering Plants.</title>
        <authorList>
            <person name="Shi T."/>
            <person name="Rahmani R.S."/>
            <person name="Gugger P.F."/>
            <person name="Wang M."/>
            <person name="Li H."/>
            <person name="Zhang Y."/>
            <person name="Li Z."/>
            <person name="Wang Q."/>
            <person name="Van de Peer Y."/>
            <person name="Marchal K."/>
            <person name="Chen J."/>
        </authorList>
    </citation>
    <scope>NUCLEOTIDE SEQUENCE [LARGE SCALE GENOMIC DNA]</scope>
    <source>
        <tissue evidence="1">Leaf</tissue>
    </source>
</reference>
<name>A0A822ZK88_NELNU</name>
<evidence type="ECO:0000313" key="2">
    <source>
        <dbReference type="Proteomes" id="UP000607653"/>
    </source>
</evidence>
<sequence length="112" mass="12315">MRERERVVERRTTGENGRAVEMRQEDVKAVRVEASKRLFGQQGGGTAHPWCALPFSPMTMASGRFILVAVITYFTLHAKKKPKASVVGVADVAAGKVEGMRDPSYGRPKIAE</sequence>
<accession>A0A822ZK88</accession>
<dbReference type="Proteomes" id="UP000607653">
    <property type="component" value="Unassembled WGS sequence"/>
</dbReference>
<proteinExistence type="predicted"/>
<dbReference type="AlphaFoldDB" id="A0A822ZK88"/>
<gene>
    <name evidence="1" type="ORF">HUJ06_002009</name>
</gene>